<accession>A0ABT7G4B4</accession>
<dbReference type="GO" id="GO:0008696">
    <property type="term" value="F:4-amino-4-deoxychorismate lyase activity"/>
    <property type="evidence" value="ECO:0007669"/>
    <property type="project" value="UniProtKB-EC"/>
</dbReference>
<dbReference type="InterPro" id="IPR036038">
    <property type="entry name" value="Aminotransferase-like"/>
</dbReference>
<protein>
    <submittedName>
        <fullName evidence="2">Aminodeoxychorismate lyase</fullName>
        <ecNumber evidence="2">4.1.3.38</ecNumber>
    </submittedName>
</protein>
<dbReference type="InterPro" id="IPR043132">
    <property type="entry name" value="BCAT-like_C"/>
</dbReference>
<dbReference type="RefSeq" id="WP_284575922.1">
    <property type="nucleotide sequence ID" value="NZ_JASNVE010000003.1"/>
</dbReference>
<gene>
    <name evidence="2" type="ORF">QPX45_10125</name>
</gene>
<organism evidence="2 3">
    <name type="scientific">Corynebacterium propinquum</name>
    <dbReference type="NCBI Taxonomy" id="43769"/>
    <lineage>
        <taxon>Bacteria</taxon>
        <taxon>Bacillati</taxon>
        <taxon>Actinomycetota</taxon>
        <taxon>Actinomycetes</taxon>
        <taxon>Mycobacteriales</taxon>
        <taxon>Corynebacteriaceae</taxon>
        <taxon>Corynebacterium</taxon>
    </lineage>
</organism>
<dbReference type="PANTHER" id="PTHR42743">
    <property type="entry name" value="AMINO-ACID AMINOTRANSFERASE"/>
    <property type="match status" value="1"/>
</dbReference>
<comment type="caution">
    <text evidence="2">The sequence shown here is derived from an EMBL/GenBank/DDBJ whole genome shotgun (WGS) entry which is preliminary data.</text>
</comment>
<evidence type="ECO:0000256" key="1">
    <source>
        <dbReference type="ARBA" id="ARBA00009320"/>
    </source>
</evidence>
<name>A0ABT7G4B4_9CORY</name>
<dbReference type="SUPFAM" id="SSF56752">
    <property type="entry name" value="D-aminoacid aminotransferase-like PLP-dependent enzymes"/>
    <property type="match status" value="1"/>
</dbReference>
<dbReference type="NCBIfam" id="NF005886">
    <property type="entry name" value="PRK07849.1-1"/>
    <property type="match status" value="1"/>
</dbReference>
<dbReference type="EMBL" id="JASNVK010000023">
    <property type="protein sequence ID" value="MDK4301582.1"/>
    <property type="molecule type" value="Genomic_DNA"/>
</dbReference>
<proteinExistence type="inferred from homology"/>
<dbReference type="InterPro" id="IPR050571">
    <property type="entry name" value="Class-IV_PLP-Dep_Aminotrnsfr"/>
</dbReference>
<dbReference type="EC" id="4.1.3.38" evidence="2"/>
<dbReference type="Gene3D" id="3.20.10.10">
    <property type="entry name" value="D-amino Acid Aminotransferase, subunit A, domain 2"/>
    <property type="match status" value="1"/>
</dbReference>
<dbReference type="Gene3D" id="3.30.470.10">
    <property type="match status" value="1"/>
</dbReference>
<evidence type="ECO:0000313" key="2">
    <source>
        <dbReference type="EMBL" id="MDK4301582.1"/>
    </source>
</evidence>
<keyword evidence="2" id="KW-0456">Lyase</keyword>
<evidence type="ECO:0000313" key="3">
    <source>
        <dbReference type="Proteomes" id="UP001243856"/>
    </source>
</evidence>
<reference evidence="2 3" key="1">
    <citation type="submission" date="2023-05" db="EMBL/GenBank/DDBJ databases">
        <title>Metabolic capabilities are highly conserved among human nasal-associated Corynebacterium species in pangenomic analyses.</title>
        <authorList>
            <person name="Tran T.H."/>
            <person name="Roberts A.Q."/>
            <person name="Escapa I.F."/>
            <person name="Gao W."/>
            <person name="Conlan S."/>
            <person name="Kong H."/>
            <person name="Segre J.A."/>
            <person name="Kelly M.S."/>
            <person name="Lemon K.P."/>
        </authorList>
    </citation>
    <scope>NUCLEOTIDE SEQUENCE [LARGE SCALE GENOMIC DNA]</scope>
    <source>
        <strain evidence="2 3">KPL2811</strain>
    </source>
</reference>
<dbReference type="InterPro" id="IPR001544">
    <property type="entry name" value="Aminotrans_IV"/>
</dbReference>
<dbReference type="PANTHER" id="PTHR42743:SF11">
    <property type="entry name" value="AMINODEOXYCHORISMATE LYASE"/>
    <property type="match status" value="1"/>
</dbReference>
<sequence>MCEQSPATPLTPVVYTLDVGAGTFRRHNPAQPVVFWDDAAVTRGEAVFESVLVRAGRAANLQRHLDRLQRSAQRLELPVPERGLWARATTAAVTDWQQHLAEAGQRAGALADADGIDAGSVDASDLDAKCTWTYSRGRQSVAARGMQPTAWLVIAPVTESVLRQRREGVRAQLAPRGWTTTVGAKTVNYAATMSALRQARGFDDVIFVEPAIGSSEREARVLEGATSTVVLVLRDDDDCVGKRRLVTPAGDVLAGTTVDALFEYAAARGWRCENRPVTAGELYQAESVWLISSVRIAARVTSLGGLDATGGDADVVALPAPENHAEIRALIEQALSL</sequence>
<comment type="similarity">
    <text evidence="1">Belongs to the class-IV pyridoxal-phosphate-dependent aminotransferase family.</text>
</comment>
<keyword evidence="3" id="KW-1185">Reference proteome</keyword>
<dbReference type="Proteomes" id="UP001243856">
    <property type="component" value="Unassembled WGS sequence"/>
</dbReference>
<dbReference type="Pfam" id="PF01063">
    <property type="entry name" value="Aminotran_4"/>
    <property type="match status" value="1"/>
</dbReference>
<dbReference type="InterPro" id="IPR043131">
    <property type="entry name" value="BCAT-like_N"/>
</dbReference>